<keyword evidence="5" id="KW-1185">Reference proteome</keyword>
<dbReference type="PANTHER" id="PTHR43877">
    <property type="entry name" value="AMINOALKYLPHOSPHONATE N-ACETYLTRANSFERASE-RELATED-RELATED"/>
    <property type="match status" value="1"/>
</dbReference>
<evidence type="ECO:0000259" key="3">
    <source>
        <dbReference type="PROSITE" id="PS51186"/>
    </source>
</evidence>
<accession>A0ABR5CVA7</accession>
<evidence type="ECO:0000256" key="2">
    <source>
        <dbReference type="ARBA" id="ARBA00023315"/>
    </source>
</evidence>
<dbReference type="EMBL" id="JWJH01000004">
    <property type="protein sequence ID" value="KJF68772.1"/>
    <property type="molecule type" value="Genomic_DNA"/>
</dbReference>
<dbReference type="CDD" id="cd04301">
    <property type="entry name" value="NAT_SF"/>
    <property type="match status" value="1"/>
</dbReference>
<sequence>MIEIAKIEEGFGRWQELLALIMSSFAYMDGVIDPPSSAHRLTLENLEEKAKAEIAFVALDGDEIMGCLFCRPEPPSSLYVGKLCVSTKSQGKGIGRMLLERAEASAREMALPALRLETRIELVGNHARFASWGFVRTAENAHAGYDRTTSIEMTKFLS</sequence>
<dbReference type="Proteomes" id="UP000052068">
    <property type="component" value="Unassembled WGS sequence"/>
</dbReference>
<organism evidence="4 5">
    <name type="scientific">Rhizobium nepotum 39/7</name>
    <dbReference type="NCBI Taxonomy" id="1368418"/>
    <lineage>
        <taxon>Bacteria</taxon>
        <taxon>Pseudomonadati</taxon>
        <taxon>Pseudomonadota</taxon>
        <taxon>Alphaproteobacteria</taxon>
        <taxon>Hyphomicrobiales</taxon>
        <taxon>Rhizobiaceae</taxon>
        <taxon>Rhizobium/Agrobacterium group</taxon>
        <taxon>Rhizobium</taxon>
    </lineage>
</organism>
<dbReference type="SUPFAM" id="SSF55729">
    <property type="entry name" value="Acyl-CoA N-acyltransferases (Nat)"/>
    <property type="match status" value="1"/>
</dbReference>
<dbReference type="InterPro" id="IPR050832">
    <property type="entry name" value="Bact_Acetyltransf"/>
</dbReference>
<protein>
    <submittedName>
        <fullName evidence="4">Acetyltransferase</fullName>
    </submittedName>
</protein>
<keyword evidence="1" id="KW-0808">Transferase</keyword>
<reference evidence="4 5" key="1">
    <citation type="submission" date="2015-03" db="EMBL/GenBank/DDBJ databases">
        <title>Draft Genome Sequences of Agrobacterium nepotum Strain 39/7T (= CFBP 7436T = LMG 26435T) and Agrobacterium sp. Strain KFB 330 (= CFBP 8308 = LMG 28674).</title>
        <authorList>
            <person name="Kuzmanovic N."/>
            <person name="Pulawska J."/>
            <person name="Obradovic A."/>
        </authorList>
    </citation>
    <scope>NUCLEOTIDE SEQUENCE [LARGE SCALE GENOMIC DNA]</scope>
    <source>
        <strain evidence="4 5">39/7</strain>
    </source>
</reference>
<dbReference type="PROSITE" id="PS51186">
    <property type="entry name" value="GNAT"/>
    <property type="match status" value="1"/>
</dbReference>
<name>A0ABR5CVA7_9HYPH</name>
<dbReference type="Gene3D" id="3.40.630.30">
    <property type="match status" value="1"/>
</dbReference>
<comment type="caution">
    <text evidence="4">The sequence shown here is derived from an EMBL/GenBank/DDBJ whole genome shotgun (WGS) entry which is preliminary data.</text>
</comment>
<dbReference type="Pfam" id="PF00583">
    <property type="entry name" value="Acetyltransf_1"/>
    <property type="match status" value="1"/>
</dbReference>
<dbReference type="InterPro" id="IPR016181">
    <property type="entry name" value="Acyl_CoA_acyltransferase"/>
</dbReference>
<dbReference type="PANTHER" id="PTHR43877:SF2">
    <property type="entry name" value="AMINOALKYLPHOSPHONATE N-ACETYLTRANSFERASE-RELATED"/>
    <property type="match status" value="1"/>
</dbReference>
<proteinExistence type="predicted"/>
<feature type="domain" description="N-acetyltransferase" evidence="3">
    <location>
        <begin position="2"/>
        <end position="158"/>
    </location>
</feature>
<evidence type="ECO:0000256" key="1">
    <source>
        <dbReference type="ARBA" id="ARBA00022679"/>
    </source>
</evidence>
<keyword evidence="2" id="KW-0012">Acyltransferase</keyword>
<gene>
    <name evidence="4" type="ORF">RS75_04760</name>
</gene>
<dbReference type="RefSeq" id="WP_045017939.1">
    <property type="nucleotide sequence ID" value="NZ_JWJH01000004.1"/>
</dbReference>
<dbReference type="InterPro" id="IPR000182">
    <property type="entry name" value="GNAT_dom"/>
</dbReference>
<evidence type="ECO:0000313" key="4">
    <source>
        <dbReference type="EMBL" id="KJF68772.1"/>
    </source>
</evidence>
<evidence type="ECO:0000313" key="5">
    <source>
        <dbReference type="Proteomes" id="UP000052068"/>
    </source>
</evidence>